<dbReference type="SUPFAM" id="SSF56796">
    <property type="entry name" value="Dehydroquinate synthase-like"/>
    <property type="match status" value="1"/>
</dbReference>
<sequence>MTDIPEPITVTVATDPPYPVVIGKGLLGDLAGLLAGRNKVAILHQPTLEATAEGIRTYLADKGIEAHRIEIPDAEDGKSLQVLGFIWDVLGRIGLDRRDALVSLGGGAATDVAGFAAATWLRGISIVHVPTTLLAMVDAAVGGKTGINTEAGKNLVGAFHQPAAVVVDLATLATLPKREIVAGMPEIVKAGFIADPVILDLIEADPAAAMDPAGEVLGELIRRAITVKAEVVAADEKESDLREILNYGHTLAHAIEALEHYQWRHGDAVSVGLVFAAELARITGRLDDATADRHRSILLSLGLPVSYYEDALPALLEYMMGDKKTRAGVLRFVVLDGLAKPGRLEGPDPMLLAAAYDEVGRRFRLERR</sequence>
<evidence type="ECO:0000256" key="7">
    <source>
        <dbReference type="ARBA" id="ARBA00017684"/>
    </source>
</evidence>
<feature type="binding site" evidence="17">
    <location>
        <position position="153"/>
    </location>
    <ligand>
        <name>NAD(+)</name>
        <dbReference type="ChEBI" id="CHEBI:57540"/>
    </ligand>
</feature>
<feature type="binding site" evidence="17">
    <location>
        <begin position="131"/>
        <end position="132"/>
    </location>
    <ligand>
        <name>NAD(+)</name>
        <dbReference type="ChEBI" id="CHEBI:57540"/>
    </ligand>
</feature>
<feature type="domain" description="3-dehydroquinate synthase N-terminal" evidence="18">
    <location>
        <begin position="69"/>
        <end position="181"/>
    </location>
</feature>
<evidence type="ECO:0000256" key="1">
    <source>
        <dbReference type="ARBA" id="ARBA00001393"/>
    </source>
</evidence>
<dbReference type="Proteomes" id="UP000467260">
    <property type="component" value="Chromosome"/>
</dbReference>
<dbReference type="Gene3D" id="3.40.50.1970">
    <property type="match status" value="1"/>
</dbReference>
<comment type="cofactor">
    <cofactor evidence="17">
        <name>Co(2+)</name>
        <dbReference type="ChEBI" id="CHEBI:48828"/>
    </cofactor>
    <cofactor evidence="17">
        <name>Zn(2+)</name>
        <dbReference type="ChEBI" id="CHEBI:29105"/>
    </cofactor>
    <text evidence="17">Binds 1 divalent metal cation per subunit. Can use either Co(2+) or Zn(2+).</text>
</comment>
<dbReference type="CDD" id="cd08195">
    <property type="entry name" value="DHQS"/>
    <property type="match status" value="1"/>
</dbReference>
<keyword evidence="13 17" id="KW-0520">NAD</keyword>
<feature type="binding site" evidence="17">
    <location>
        <position position="186"/>
    </location>
    <ligand>
        <name>Zn(2+)</name>
        <dbReference type="ChEBI" id="CHEBI:29105"/>
    </ligand>
</feature>
<evidence type="ECO:0000256" key="15">
    <source>
        <dbReference type="ARBA" id="ARBA00023239"/>
    </source>
</evidence>
<evidence type="ECO:0000259" key="19">
    <source>
        <dbReference type="Pfam" id="PF24621"/>
    </source>
</evidence>
<comment type="similarity">
    <text evidence="5 17">Belongs to the sugar phosphate cyclases superfamily. Dehydroquinate synthase family.</text>
</comment>
<comment type="catalytic activity">
    <reaction evidence="1 17">
        <text>7-phospho-2-dehydro-3-deoxy-D-arabino-heptonate = 3-dehydroquinate + phosphate</text>
        <dbReference type="Rhea" id="RHEA:21968"/>
        <dbReference type="ChEBI" id="CHEBI:32364"/>
        <dbReference type="ChEBI" id="CHEBI:43474"/>
        <dbReference type="ChEBI" id="CHEBI:58394"/>
        <dbReference type="EC" id="4.2.3.4"/>
    </reaction>
</comment>
<keyword evidence="21" id="KW-1185">Reference proteome</keyword>
<evidence type="ECO:0000256" key="17">
    <source>
        <dbReference type="HAMAP-Rule" id="MF_00110"/>
    </source>
</evidence>
<keyword evidence="15 17" id="KW-0456">Lyase</keyword>
<evidence type="ECO:0000256" key="4">
    <source>
        <dbReference type="ARBA" id="ARBA00004661"/>
    </source>
</evidence>
<proteinExistence type="inferred from homology"/>
<reference evidence="20 21" key="1">
    <citation type="journal article" date="2019" name="Emerg. Microbes Infect.">
        <title>Comprehensive subspecies identification of 175 nontuberculous mycobacteria species based on 7547 genomic profiles.</title>
        <authorList>
            <person name="Matsumoto Y."/>
            <person name="Kinjo T."/>
            <person name="Motooka D."/>
            <person name="Nabeya D."/>
            <person name="Jung N."/>
            <person name="Uechi K."/>
            <person name="Horii T."/>
            <person name="Iida T."/>
            <person name="Fujita J."/>
            <person name="Nakamura S."/>
        </authorList>
    </citation>
    <scope>NUCLEOTIDE SEQUENCE [LARGE SCALE GENOMIC DNA]</scope>
    <source>
        <strain evidence="20 21">JCM 13571</strain>
    </source>
</reference>
<gene>
    <name evidence="17 20" type="primary">aroB</name>
    <name evidence="20" type="ORF">MHIB_17800</name>
</gene>
<keyword evidence="14 17" id="KW-0057">Aromatic amino acid biosynthesis</keyword>
<evidence type="ECO:0000313" key="21">
    <source>
        <dbReference type="Proteomes" id="UP000467260"/>
    </source>
</evidence>
<evidence type="ECO:0000256" key="10">
    <source>
        <dbReference type="ARBA" id="ARBA00022723"/>
    </source>
</evidence>
<dbReference type="GO" id="GO:0005737">
    <property type="term" value="C:cytoplasm"/>
    <property type="evidence" value="ECO:0007669"/>
    <property type="project" value="UniProtKB-SubCell"/>
</dbReference>
<dbReference type="KEGG" id="mhib:MHIB_17800"/>
<dbReference type="PANTHER" id="PTHR43622">
    <property type="entry name" value="3-DEHYDROQUINATE SYNTHASE"/>
    <property type="match status" value="1"/>
</dbReference>
<dbReference type="EMBL" id="AP022609">
    <property type="protein sequence ID" value="BBZ23362.1"/>
    <property type="molecule type" value="Genomic_DNA"/>
</dbReference>
<evidence type="ECO:0000256" key="8">
    <source>
        <dbReference type="ARBA" id="ARBA00022490"/>
    </source>
</evidence>
<dbReference type="GO" id="GO:0009073">
    <property type="term" value="P:aromatic amino acid family biosynthetic process"/>
    <property type="evidence" value="ECO:0007669"/>
    <property type="project" value="UniProtKB-KW"/>
</dbReference>
<keyword evidence="10 17" id="KW-0479">Metal-binding</keyword>
<dbReference type="PANTHER" id="PTHR43622:SF7">
    <property type="entry name" value="3-DEHYDROQUINATE SYNTHASE, CHLOROPLASTIC"/>
    <property type="match status" value="1"/>
</dbReference>
<dbReference type="InterPro" id="IPR056179">
    <property type="entry name" value="DHQS_C"/>
</dbReference>
<dbReference type="InterPro" id="IPR030963">
    <property type="entry name" value="DHQ_synth_fam"/>
</dbReference>
<evidence type="ECO:0000256" key="3">
    <source>
        <dbReference type="ARBA" id="ARBA00004496"/>
    </source>
</evidence>
<evidence type="ECO:0000313" key="20">
    <source>
        <dbReference type="EMBL" id="BBZ23362.1"/>
    </source>
</evidence>
<feature type="binding site" evidence="17">
    <location>
        <begin position="73"/>
        <end position="78"/>
    </location>
    <ligand>
        <name>NAD(+)</name>
        <dbReference type="ChEBI" id="CHEBI:57540"/>
    </ligand>
</feature>
<dbReference type="InterPro" id="IPR050071">
    <property type="entry name" value="Dehydroquinate_synthase"/>
</dbReference>
<dbReference type="FunFam" id="3.40.50.1970:FF:000012">
    <property type="entry name" value="3-dehydroquinate synthase"/>
    <property type="match status" value="1"/>
</dbReference>
<feature type="binding site" evidence="17">
    <location>
        <position position="265"/>
    </location>
    <ligand>
        <name>Zn(2+)</name>
        <dbReference type="ChEBI" id="CHEBI:29105"/>
    </ligand>
</feature>
<name>A0A7I7X1M5_9MYCO</name>
<dbReference type="GO" id="GO:0008652">
    <property type="term" value="P:amino acid biosynthetic process"/>
    <property type="evidence" value="ECO:0007669"/>
    <property type="project" value="UniProtKB-KW"/>
</dbReference>
<dbReference type="GO" id="GO:0000166">
    <property type="term" value="F:nucleotide binding"/>
    <property type="evidence" value="ECO:0007669"/>
    <property type="project" value="UniProtKB-KW"/>
</dbReference>
<keyword evidence="11 17" id="KW-0547">Nucleotide-binding</keyword>
<dbReference type="AlphaFoldDB" id="A0A7I7X1M5"/>
<dbReference type="HAMAP" id="MF_00110">
    <property type="entry name" value="DHQ_synthase"/>
    <property type="match status" value="1"/>
</dbReference>
<comment type="subcellular location">
    <subcellularLocation>
        <location evidence="3 17">Cytoplasm</location>
    </subcellularLocation>
</comment>
<comment type="cofactor">
    <cofactor evidence="2 17">
        <name>NAD(+)</name>
        <dbReference type="ChEBI" id="CHEBI:57540"/>
    </cofactor>
</comment>
<feature type="binding site" evidence="17">
    <location>
        <begin position="171"/>
        <end position="174"/>
    </location>
    <ligand>
        <name>NAD(+)</name>
        <dbReference type="ChEBI" id="CHEBI:57540"/>
    </ligand>
</feature>
<dbReference type="NCBIfam" id="TIGR01357">
    <property type="entry name" value="aroB"/>
    <property type="match status" value="1"/>
</dbReference>
<dbReference type="Gene3D" id="1.20.1090.10">
    <property type="entry name" value="Dehydroquinate synthase-like - alpha domain"/>
    <property type="match status" value="1"/>
</dbReference>
<evidence type="ECO:0000256" key="11">
    <source>
        <dbReference type="ARBA" id="ARBA00022741"/>
    </source>
</evidence>
<organism evidence="20 21">
    <name type="scientific">Mycolicibacter hiberniae</name>
    <dbReference type="NCBI Taxonomy" id="29314"/>
    <lineage>
        <taxon>Bacteria</taxon>
        <taxon>Bacillati</taxon>
        <taxon>Actinomycetota</taxon>
        <taxon>Actinomycetes</taxon>
        <taxon>Mycobacteriales</taxon>
        <taxon>Mycobacteriaceae</taxon>
        <taxon>Mycolicibacter</taxon>
    </lineage>
</organism>
<feature type="binding site" evidence="17">
    <location>
        <position position="249"/>
    </location>
    <ligand>
        <name>Zn(2+)</name>
        <dbReference type="ChEBI" id="CHEBI:29105"/>
    </ligand>
</feature>
<dbReference type="Pfam" id="PF24621">
    <property type="entry name" value="DHQS_C"/>
    <property type="match status" value="1"/>
</dbReference>
<dbReference type="GO" id="GO:0046872">
    <property type="term" value="F:metal ion binding"/>
    <property type="evidence" value="ECO:0007669"/>
    <property type="project" value="UniProtKB-KW"/>
</dbReference>
<dbReference type="PIRSF" id="PIRSF001455">
    <property type="entry name" value="DHQ_synth"/>
    <property type="match status" value="1"/>
</dbReference>
<dbReference type="GO" id="GO:0009423">
    <property type="term" value="P:chorismate biosynthetic process"/>
    <property type="evidence" value="ECO:0007669"/>
    <property type="project" value="UniProtKB-UniRule"/>
</dbReference>
<evidence type="ECO:0000256" key="13">
    <source>
        <dbReference type="ARBA" id="ARBA00023027"/>
    </source>
</evidence>
<evidence type="ECO:0000256" key="12">
    <source>
        <dbReference type="ARBA" id="ARBA00022833"/>
    </source>
</evidence>
<comment type="function">
    <text evidence="17">Catalyzes the conversion of 3-deoxy-D-arabino-heptulosonate 7-phosphate (DAHP) to dehydroquinate (DHQ).</text>
</comment>
<feature type="binding site" evidence="17">
    <location>
        <position position="144"/>
    </location>
    <ligand>
        <name>NAD(+)</name>
        <dbReference type="ChEBI" id="CHEBI:57540"/>
    </ligand>
</feature>
<keyword evidence="12 17" id="KW-0862">Zinc</keyword>
<evidence type="ECO:0000256" key="14">
    <source>
        <dbReference type="ARBA" id="ARBA00023141"/>
    </source>
</evidence>
<evidence type="ECO:0000256" key="2">
    <source>
        <dbReference type="ARBA" id="ARBA00001911"/>
    </source>
</evidence>
<evidence type="ECO:0000259" key="18">
    <source>
        <dbReference type="Pfam" id="PF01761"/>
    </source>
</evidence>
<dbReference type="UniPathway" id="UPA00053">
    <property type="reaction ID" value="UER00085"/>
</dbReference>
<evidence type="ECO:0000256" key="5">
    <source>
        <dbReference type="ARBA" id="ARBA00005412"/>
    </source>
</evidence>
<evidence type="ECO:0000256" key="16">
    <source>
        <dbReference type="ARBA" id="ARBA00023285"/>
    </source>
</evidence>
<comment type="pathway">
    <text evidence="4 17">Metabolic intermediate biosynthesis; chorismate biosynthesis; chorismate from D-erythrose 4-phosphate and phosphoenolpyruvate: step 2/7.</text>
</comment>
<accession>A0A7I7X1M5</accession>
<dbReference type="Pfam" id="PF01761">
    <property type="entry name" value="DHQ_synthase"/>
    <property type="match status" value="1"/>
</dbReference>
<protein>
    <recommendedName>
        <fullName evidence="7 17">3-dehydroquinate synthase</fullName>
        <shortName evidence="17">DHQS</shortName>
        <ecNumber evidence="6 17">4.2.3.4</ecNumber>
    </recommendedName>
</protein>
<dbReference type="InterPro" id="IPR016037">
    <property type="entry name" value="DHQ_synth_AroB"/>
</dbReference>
<feature type="binding site" evidence="17">
    <location>
        <begin position="107"/>
        <end position="111"/>
    </location>
    <ligand>
        <name>NAD(+)</name>
        <dbReference type="ChEBI" id="CHEBI:57540"/>
    </ligand>
</feature>
<feature type="domain" description="3-dehydroquinate synthase C-terminal" evidence="19">
    <location>
        <begin position="183"/>
        <end position="325"/>
    </location>
</feature>
<dbReference type="GO" id="GO:0003856">
    <property type="term" value="F:3-dehydroquinate synthase activity"/>
    <property type="evidence" value="ECO:0007669"/>
    <property type="project" value="UniProtKB-UniRule"/>
</dbReference>
<evidence type="ECO:0000256" key="9">
    <source>
        <dbReference type="ARBA" id="ARBA00022605"/>
    </source>
</evidence>
<dbReference type="InterPro" id="IPR030960">
    <property type="entry name" value="DHQS/DOIS_N"/>
</dbReference>
<dbReference type="EC" id="4.2.3.4" evidence="6 17"/>
<evidence type="ECO:0000256" key="6">
    <source>
        <dbReference type="ARBA" id="ARBA00013031"/>
    </source>
</evidence>
<keyword evidence="8 17" id="KW-0963">Cytoplasm</keyword>
<keyword evidence="16 17" id="KW-0170">Cobalt</keyword>
<keyword evidence="9 17" id="KW-0028">Amino-acid biosynthesis</keyword>